<evidence type="ECO:0000256" key="11">
    <source>
        <dbReference type="ARBA" id="ARBA00022840"/>
    </source>
</evidence>
<dbReference type="SMART" id="SM00904">
    <property type="entry name" value="Flavokinase"/>
    <property type="match status" value="1"/>
</dbReference>
<comment type="function">
    <text evidence="1">Catalyzes the phosphorylation of riboflavin to FMN followed by the adenylation of FMN to FAD.</text>
</comment>
<dbReference type="Proteomes" id="UP000306630">
    <property type="component" value="Unassembled WGS sequence"/>
</dbReference>
<keyword evidence="5 15" id="KW-0288">FMN</keyword>
<evidence type="ECO:0000256" key="13">
    <source>
        <dbReference type="ARBA" id="ARBA00047880"/>
    </source>
</evidence>
<dbReference type="GO" id="GO:0009231">
    <property type="term" value="P:riboflavin biosynthetic process"/>
    <property type="evidence" value="ECO:0007669"/>
    <property type="project" value="InterPro"/>
</dbReference>
<keyword evidence="6 15" id="KW-0808">Transferase</keyword>
<keyword evidence="10 15" id="KW-0274">FAD</keyword>
<proteinExistence type="inferred from homology"/>
<comment type="catalytic activity">
    <reaction evidence="14 15">
        <text>FMN + ATP + H(+) = FAD + diphosphate</text>
        <dbReference type="Rhea" id="RHEA:17237"/>
        <dbReference type="ChEBI" id="CHEBI:15378"/>
        <dbReference type="ChEBI" id="CHEBI:30616"/>
        <dbReference type="ChEBI" id="CHEBI:33019"/>
        <dbReference type="ChEBI" id="CHEBI:57692"/>
        <dbReference type="ChEBI" id="CHEBI:58210"/>
        <dbReference type="EC" id="2.7.7.2"/>
    </reaction>
</comment>
<keyword evidence="7 15" id="KW-0548">Nucleotidyltransferase</keyword>
<accession>A0A4S2G2C5</accession>
<dbReference type="GO" id="GO:0003919">
    <property type="term" value="F:FMN adenylyltransferase activity"/>
    <property type="evidence" value="ECO:0007669"/>
    <property type="project" value="UniProtKB-UniRule"/>
</dbReference>
<keyword evidence="9 15" id="KW-0418">Kinase</keyword>
<dbReference type="InterPro" id="IPR015865">
    <property type="entry name" value="Riboflavin_kinase_bac/euk"/>
</dbReference>
<dbReference type="InterPro" id="IPR023465">
    <property type="entry name" value="Riboflavin_kinase_dom_sf"/>
</dbReference>
<dbReference type="PANTHER" id="PTHR22749">
    <property type="entry name" value="RIBOFLAVIN KINASE/FMN ADENYLYLTRANSFERASE"/>
    <property type="match status" value="1"/>
</dbReference>
<dbReference type="SUPFAM" id="SSF52374">
    <property type="entry name" value="Nucleotidylyl transferase"/>
    <property type="match status" value="1"/>
</dbReference>
<dbReference type="InterPro" id="IPR015864">
    <property type="entry name" value="FAD_synthase"/>
</dbReference>
<dbReference type="GO" id="GO:0008531">
    <property type="term" value="F:riboflavin kinase activity"/>
    <property type="evidence" value="ECO:0007669"/>
    <property type="project" value="UniProtKB-UniRule"/>
</dbReference>
<dbReference type="RefSeq" id="WP_135956846.1">
    <property type="nucleotide sequence ID" value="NZ_CANADA010000010.1"/>
</dbReference>
<dbReference type="Gene3D" id="3.40.50.620">
    <property type="entry name" value="HUPs"/>
    <property type="match status" value="1"/>
</dbReference>
<dbReference type="GO" id="GO:0009398">
    <property type="term" value="P:FMN biosynthetic process"/>
    <property type="evidence" value="ECO:0007669"/>
    <property type="project" value="UniProtKB-UniRule"/>
</dbReference>
<evidence type="ECO:0000256" key="1">
    <source>
        <dbReference type="ARBA" id="ARBA00002121"/>
    </source>
</evidence>
<keyword evidence="12" id="KW-0511">Multifunctional enzyme</keyword>
<dbReference type="AlphaFoldDB" id="A0A4S2G2C5"/>
<keyword evidence="4 15" id="KW-0285">Flavoprotein</keyword>
<comment type="catalytic activity">
    <reaction evidence="13 15">
        <text>riboflavin + ATP = FMN + ADP + H(+)</text>
        <dbReference type="Rhea" id="RHEA:14357"/>
        <dbReference type="ChEBI" id="CHEBI:15378"/>
        <dbReference type="ChEBI" id="CHEBI:30616"/>
        <dbReference type="ChEBI" id="CHEBI:57986"/>
        <dbReference type="ChEBI" id="CHEBI:58210"/>
        <dbReference type="ChEBI" id="CHEBI:456216"/>
        <dbReference type="EC" id="2.7.1.26"/>
    </reaction>
</comment>
<dbReference type="PANTHER" id="PTHR22749:SF6">
    <property type="entry name" value="RIBOFLAVIN KINASE"/>
    <property type="match status" value="1"/>
</dbReference>
<dbReference type="EC" id="2.7.1.26" evidence="15"/>
<organism evidence="17 18">
    <name type="scientific">Muribaculum intestinale</name>
    <dbReference type="NCBI Taxonomy" id="1796646"/>
    <lineage>
        <taxon>Bacteria</taxon>
        <taxon>Pseudomonadati</taxon>
        <taxon>Bacteroidota</taxon>
        <taxon>Bacteroidia</taxon>
        <taxon>Bacteroidales</taxon>
        <taxon>Muribaculaceae</taxon>
        <taxon>Muribaculum</taxon>
    </lineage>
</organism>
<evidence type="ECO:0000256" key="6">
    <source>
        <dbReference type="ARBA" id="ARBA00022679"/>
    </source>
</evidence>
<dbReference type="GO" id="GO:0006747">
    <property type="term" value="P:FAD biosynthetic process"/>
    <property type="evidence" value="ECO:0007669"/>
    <property type="project" value="UniProtKB-UniRule"/>
</dbReference>
<dbReference type="CDD" id="cd02064">
    <property type="entry name" value="FAD_synthetase_N"/>
    <property type="match status" value="1"/>
</dbReference>
<dbReference type="NCBIfam" id="TIGR00083">
    <property type="entry name" value="ribF"/>
    <property type="match status" value="1"/>
</dbReference>
<sequence>MLITASYDHTHRRMATIGTFDGVHLGHRALLSQLTEEAHAAGLIPTVVTFTSHPRQNITPADAPPMLMSPRQRAEAIMAAGADDVILLDFDEKMRMMSAREFLEMLHTRYSVEALLMGFNNSFGHDRPKGLDTYRAIGEETGVRIIGASELTIDGCCRVCSSEARELLLQARPEEAARMLGAPYRIIGRVVHGKELGRTIGFPTANIEPLDKECLIPANGVYAAAVTLADGTTYPAMLNIGHRPSVDTPLAPISIEAHILGFDSDIYGTTVAVDFLRYMRPEHKFPSLDALRSQLAEDAAAVMALSETKNMITSTCSI</sequence>
<dbReference type="UniPathway" id="UPA00277">
    <property type="reaction ID" value="UER00407"/>
</dbReference>
<evidence type="ECO:0000313" key="17">
    <source>
        <dbReference type="EMBL" id="TGY75888.1"/>
    </source>
</evidence>
<evidence type="ECO:0000256" key="8">
    <source>
        <dbReference type="ARBA" id="ARBA00022741"/>
    </source>
</evidence>
<evidence type="ECO:0000256" key="4">
    <source>
        <dbReference type="ARBA" id="ARBA00022630"/>
    </source>
</evidence>
<comment type="caution">
    <text evidence="17">The sequence shown here is derived from an EMBL/GenBank/DDBJ whole genome shotgun (WGS) entry which is preliminary data.</text>
</comment>
<keyword evidence="8 15" id="KW-0547">Nucleotide-binding</keyword>
<evidence type="ECO:0000256" key="5">
    <source>
        <dbReference type="ARBA" id="ARBA00022643"/>
    </source>
</evidence>
<evidence type="ECO:0000256" key="12">
    <source>
        <dbReference type="ARBA" id="ARBA00023268"/>
    </source>
</evidence>
<feature type="domain" description="Riboflavin kinase" evidence="16">
    <location>
        <begin position="179"/>
        <end position="307"/>
    </location>
</feature>
<name>A0A4S2G2C5_9BACT</name>
<reference evidence="17 18" key="1">
    <citation type="submission" date="2019-04" db="EMBL/GenBank/DDBJ databases">
        <title>Microbes associate with the intestines of laboratory mice.</title>
        <authorList>
            <person name="Navarre W."/>
            <person name="Wong E."/>
            <person name="Huang K."/>
            <person name="Tropini C."/>
            <person name="Ng K."/>
            <person name="Yu B."/>
        </authorList>
    </citation>
    <scope>NUCLEOTIDE SEQUENCE [LARGE SCALE GENOMIC DNA]</scope>
    <source>
        <strain evidence="17 18">NM06_A21</strain>
    </source>
</reference>
<comment type="pathway">
    <text evidence="3 15">Cofactor biosynthesis; FMN biosynthesis; FMN from riboflavin (ATP route): step 1/1.</text>
</comment>
<dbReference type="InterPro" id="IPR023468">
    <property type="entry name" value="Riboflavin_kinase"/>
</dbReference>
<evidence type="ECO:0000259" key="16">
    <source>
        <dbReference type="SMART" id="SM00904"/>
    </source>
</evidence>
<evidence type="ECO:0000256" key="3">
    <source>
        <dbReference type="ARBA" id="ARBA00005201"/>
    </source>
</evidence>
<dbReference type="Pfam" id="PF06574">
    <property type="entry name" value="FAD_syn"/>
    <property type="match status" value="1"/>
</dbReference>
<dbReference type="Pfam" id="PF01687">
    <property type="entry name" value="Flavokinase"/>
    <property type="match status" value="1"/>
</dbReference>
<dbReference type="InterPro" id="IPR002606">
    <property type="entry name" value="Riboflavin_kinase_bac"/>
</dbReference>
<evidence type="ECO:0000256" key="2">
    <source>
        <dbReference type="ARBA" id="ARBA00004726"/>
    </source>
</evidence>
<evidence type="ECO:0000256" key="7">
    <source>
        <dbReference type="ARBA" id="ARBA00022695"/>
    </source>
</evidence>
<dbReference type="SUPFAM" id="SSF82114">
    <property type="entry name" value="Riboflavin kinase-like"/>
    <property type="match status" value="1"/>
</dbReference>
<gene>
    <name evidence="17" type="primary">ribF</name>
    <name evidence="17" type="ORF">E5333_02515</name>
</gene>
<evidence type="ECO:0000256" key="10">
    <source>
        <dbReference type="ARBA" id="ARBA00022827"/>
    </source>
</evidence>
<evidence type="ECO:0000256" key="14">
    <source>
        <dbReference type="ARBA" id="ARBA00049494"/>
    </source>
</evidence>
<comment type="similarity">
    <text evidence="15">Belongs to the ribF family.</text>
</comment>
<dbReference type="PIRSF" id="PIRSF004491">
    <property type="entry name" value="FAD_Synth"/>
    <property type="match status" value="1"/>
</dbReference>
<dbReference type="Gene3D" id="2.40.30.30">
    <property type="entry name" value="Riboflavin kinase-like"/>
    <property type="match status" value="1"/>
</dbReference>
<keyword evidence="11 15" id="KW-0067">ATP-binding</keyword>
<protein>
    <recommendedName>
        <fullName evidence="15">Riboflavin biosynthesis protein</fullName>
    </recommendedName>
    <domain>
        <recommendedName>
            <fullName evidence="15">Riboflavin kinase</fullName>
            <ecNumber evidence="15">2.7.1.26</ecNumber>
        </recommendedName>
        <alternativeName>
            <fullName evidence="15">Flavokinase</fullName>
        </alternativeName>
    </domain>
    <domain>
        <recommendedName>
            <fullName evidence="15">FMN adenylyltransferase</fullName>
            <ecNumber evidence="15">2.7.7.2</ecNumber>
        </recommendedName>
        <alternativeName>
            <fullName evidence="15">FAD pyrophosphorylase</fullName>
        </alternativeName>
        <alternativeName>
            <fullName evidence="15">FAD synthase</fullName>
        </alternativeName>
    </domain>
</protein>
<dbReference type="EMBL" id="SRYD01000007">
    <property type="protein sequence ID" value="TGY75888.1"/>
    <property type="molecule type" value="Genomic_DNA"/>
</dbReference>
<dbReference type="UniPathway" id="UPA00276">
    <property type="reaction ID" value="UER00406"/>
</dbReference>
<dbReference type="GO" id="GO:0005524">
    <property type="term" value="F:ATP binding"/>
    <property type="evidence" value="ECO:0007669"/>
    <property type="project" value="UniProtKB-UniRule"/>
</dbReference>
<evidence type="ECO:0000313" key="18">
    <source>
        <dbReference type="Proteomes" id="UP000306630"/>
    </source>
</evidence>
<dbReference type="InterPro" id="IPR014729">
    <property type="entry name" value="Rossmann-like_a/b/a_fold"/>
</dbReference>
<comment type="pathway">
    <text evidence="2 15">Cofactor biosynthesis; FAD biosynthesis; FAD from FMN: step 1/1.</text>
</comment>
<evidence type="ECO:0000256" key="15">
    <source>
        <dbReference type="PIRNR" id="PIRNR004491"/>
    </source>
</evidence>
<evidence type="ECO:0000256" key="9">
    <source>
        <dbReference type="ARBA" id="ARBA00022777"/>
    </source>
</evidence>
<dbReference type="EC" id="2.7.7.2" evidence="15"/>